<dbReference type="Gene3D" id="1.20.1260.100">
    <property type="entry name" value="TspO/MBR protein"/>
    <property type="match status" value="1"/>
</dbReference>
<dbReference type="PIRSF" id="PIRSF005859">
    <property type="entry name" value="PBR"/>
    <property type="match status" value="1"/>
</dbReference>
<dbReference type="FunFam" id="1.20.1260.100:FF:000001">
    <property type="entry name" value="translocator protein 2"/>
    <property type="match status" value="1"/>
</dbReference>
<reference evidence="6 7" key="1">
    <citation type="submission" date="2014-10" db="EMBL/GenBank/DDBJ databases">
        <title>Genome sequence of Clostridium aceticum DSM 1496.</title>
        <authorList>
            <person name="Poehlein A."/>
            <person name="Schiel-Bengelsdorf B."/>
            <person name="Gottschalk G."/>
            <person name="Duerre P."/>
            <person name="Daniel R."/>
        </authorList>
    </citation>
    <scope>NUCLEOTIDE SEQUENCE [LARGE SCALE GENOMIC DNA]</scope>
    <source>
        <strain evidence="6 7">DSM 1496</strain>
    </source>
</reference>
<keyword evidence="7" id="KW-1185">Reference proteome</keyword>
<protein>
    <submittedName>
        <fullName evidence="6">Tryptophan-rich sensory protein</fullName>
    </submittedName>
</protein>
<dbReference type="CDD" id="cd15904">
    <property type="entry name" value="TSPO_MBR"/>
    <property type="match status" value="1"/>
</dbReference>
<dbReference type="InterPro" id="IPR004307">
    <property type="entry name" value="TspO_MBR"/>
</dbReference>
<gene>
    <name evidence="6" type="ORF">CACET_c26440</name>
</gene>
<organism evidence="6 7">
    <name type="scientific">Clostridium aceticum</name>
    <dbReference type="NCBI Taxonomy" id="84022"/>
    <lineage>
        <taxon>Bacteria</taxon>
        <taxon>Bacillati</taxon>
        <taxon>Bacillota</taxon>
        <taxon>Clostridia</taxon>
        <taxon>Eubacteriales</taxon>
        <taxon>Clostridiaceae</taxon>
        <taxon>Clostridium</taxon>
    </lineage>
</organism>
<dbReference type="PATRIC" id="fig|84022.5.peg.2600"/>
<accession>A0A0D8I691</accession>
<dbReference type="Proteomes" id="UP000035704">
    <property type="component" value="Chromosome"/>
</dbReference>
<evidence type="ECO:0000256" key="1">
    <source>
        <dbReference type="ARBA" id="ARBA00004141"/>
    </source>
</evidence>
<keyword evidence="4" id="KW-1133">Transmembrane helix</keyword>
<dbReference type="PANTHER" id="PTHR10057:SF0">
    <property type="entry name" value="TRANSLOCATOR PROTEIN"/>
    <property type="match status" value="1"/>
</dbReference>
<evidence type="ECO:0000256" key="3">
    <source>
        <dbReference type="ARBA" id="ARBA00022692"/>
    </source>
</evidence>
<dbReference type="Pfam" id="PF03073">
    <property type="entry name" value="TspO_MBR"/>
    <property type="match status" value="1"/>
</dbReference>
<name>A0A0D8I691_9CLOT</name>
<dbReference type="KEGG" id="cace:CACET_c26440"/>
<evidence type="ECO:0000313" key="7">
    <source>
        <dbReference type="Proteomes" id="UP000035704"/>
    </source>
</evidence>
<comment type="subcellular location">
    <subcellularLocation>
        <location evidence="1">Membrane</location>
        <topology evidence="1">Multi-pass membrane protein</topology>
    </subcellularLocation>
</comment>
<dbReference type="InterPro" id="IPR038330">
    <property type="entry name" value="TspO/MBR-related_sf"/>
</dbReference>
<evidence type="ECO:0000256" key="2">
    <source>
        <dbReference type="ARBA" id="ARBA00007524"/>
    </source>
</evidence>
<evidence type="ECO:0000256" key="5">
    <source>
        <dbReference type="ARBA" id="ARBA00023136"/>
    </source>
</evidence>
<sequence>MRKLHSLNKGSIVGFIIAIAIPLAVGSLSSFFTRDTMQQYQNLIQPSFAPPGWVFPVVWTILYVLMGIASYRIYSLGFKDPQVKSALLFYAAQLFVNFFWTIIFFRFEQRGFALVWLILLWVLIVITTAKFYRLDKIAGYLMVPYILWVSFAGLLNYSVWQLNR</sequence>
<keyword evidence="5" id="KW-0472">Membrane</keyword>
<comment type="similarity">
    <text evidence="2">Belongs to the TspO/BZRP family.</text>
</comment>
<keyword evidence="3" id="KW-0812">Transmembrane</keyword>
<evidence type="ECO:0000256" key="4">
    <source>
        <dbReference type="ARBA" id="ARBA00022989"/>
    </source>
</evidence>
<dbReference type="GO" id="GO:0033013">
    <property type="term" value="P:tetrapyrrole metabolic process"/>
    <property type="evidence" value="ECO:0007669"/>
    <property type="project" value="UniProtKB-ARBA"/>
</dbReference>
<dbReference type="AlphaFoldDB" id="A0A0D8I691"/>
<dbReference type="PANTHER" id="PTHR10057">
    <property type="entry name" value="PERIPHERAL-TYPE BENZODIAZEPINE RECEPTOR"/>
    <property type="match status" value="1"/>
</dbReference>
<dbReference type="GO" id="GO:0016020">
    <property type="term" value="C:membrane"/>
    <property type="evidence" value="ECO:0007669"/>
    <property type="project" value="UniProtKB-SubCell"/>
</dbReference>
<dbReference type="RefSeq" id="WP_044826439.1">
    <property type="nucleotide sequence ID" value="NZ_CP009687.1"/>
</dbReference>
<evidence type="ECO:0000313" key="6">
    <source>
        <dbReference type="EMBL" id="AKL96089.1"/>
    </source>
</evidence>
<dbReference type="OrthoDB" id="9795496at2"/>
<dbReference type="EMBL" id="CP009687">
    <property type="protein sequence ID" value="AKL96089.1"/>
    <property type="molecule type" value="Genomic_DNA"/>
</dbReference>
<proteinExistence type="inferred from homology"/>
<dbReference type="STRING" id="84022.CACET_c26440"/>